<dbReference type="Proteomes" id="UP001057375">
    <property type="component" value="Unassembled WGS sequence"/>
</dbReference>
<evidence type="ECO:0000256" key="2">
    <source>
        <dbReference type="ARBA" id="ARBA00022786"/>
    </source>
</evidence>
<dbReference type="PANTHER" id="PTHR24068">
    <property type="entry name" value="UBIQUITIN-CONJUGATING ENZYME E2"/>
    <property type="match status" value="1"/>
</dbReference>
<evidence type="ECO:0000313" key="7">
    <source>
        <dbReference type="Proteomes" id="UP001057375"/>
    </source>
</evidence>
<feature type="domain" description="UBC core" evidence="5">
    <location>
        <begin position="4"/>
        <end position="154"/>
    </location>
</feature>
<feature type="active site" description="Glycyl thioester intermediate" evidence="3">
    <location>
        <position position="92"/>
    </location>
</feature>
<gene>
    <name evidence="6" type="ORF">ADUPG1_006727</name>
</gene>
<evidence type="ECO:0000256" key="4">
    <source>
        <dbReference type="RuleBase" id="RU362109"/>
    </source>
</evidence>
<accession>A0ABQ5KJC1</accession>
<reference evidence="6" key="1">
    <citation type="submission" date="2022-03" db="EMBL/GenBank/DDBJ databases">
        <title>Draft genome sequence of Aduncisulcus paluster, a free-living microaerophilic Fornicata.</title>
        <authorList>
            <person name="Yuyama I."/>
            <person name="Kume K."/>
            <person name="Tamura T."/>
            <person name="Inagaki Y."/>
            <person name="Hashimoto T."/>
        </authorList>
    </citation>
    <scope>NUCLEOTIDE SEQUENCE</scope>
    <source>
        <strain evidence="6">NY0171</strain>
    </source>
</reference>
<keyword evidence="1" id="KW-0808">Transferase</keyword>
<keyword evidence="2 4" id="KW-0833">Ubl conjugation pathway</keyword>
<comment type="caution">
    <text evidence="6">The sequence shown here is derived from an EMBL/GenBank/DDBJ whole genome shotgun (WGS) entry which is preliminary data.</text>
</comment>
<dbReference type="Gene3D" id="3.10.110.10">
    <property type="entry name" value="Ubiquitin Conjugating Enzyme"/>
    <property type="match status" value="1"/>
</dbReference>
<keyword evidence="4" id="KW-0067">ATP-binding</keyword>
<dbReference type="SUPFAM" id="SSF54495">
    <property type="entry name" value="UBC-like"/>
    <property type="match status" value="1"/>
</dbReference>
<evidence type="ECO:0000256" key="1">
    <source>
        <dbReference type="ARBA" id="ARBA00022679"/>
    </source>
</evidence>
<evidence type="ECO:0000256" key="3">
    <source>
        <dbReference type="PROSITE-ProRule" id="PRU10133"/>
    </source>
</evidence>
<dbReference type="PROSITE" id="PS50127">
    <property type="entry name" value="UBC_2"/>
    <property type="match status" value="1"/>
</dbReference>
<name>A0ABQ5KJC1_9EUKA</name>
<sequence length="156" mass="17229">MSGLCYKRIIAELGAYQRGIKSKDALIYSISPHEECIQKWDGIIYGPIDTPYEGGLFRCSIEFPKTYPFNPPKIVFKTPMFHPNISTSGSICLDILDGKWQSCMTVEKVLLSLSSLLMDGNPDSPLNSDAAALMKKGKDAYDKAVRDHVTKHALGG</sequence>
<dbReference type="PROSITE" id="PS00183">
    <property type="entry name" value="UBC_1"/>
    <property type="match status" value="1"/>
</dbReference>
<proteinExistence type="inferred from homology"/>
<dbReference type="InterPro" id="IPR000608">
    <property type="entry name" value="UBC"/>
</dbReference>
<dbReference type="InterPro" id="IPR016135">
    <property type="entry name" value="UBQ-conjugating_enzyme/RWD"/>
</dbReference>
<keyword evidence="4" id="KW-0547">Nucleotide-binding</keyword>
<dbReference type="EMBL" id="BQXS01010017">
    <property type="protein sequence ID" value="GKT32618.1"/>
    <property type="molecule type" value="Genomic_DNA"/>
</dbReference>
<dbReference type="InterPro" id="IPR023313">
    <property type="entry name" value="UBQ-conjugating_AS"/>
</dbReference>
<comment type="similarity">
    <text evidence="4">Belongs to the ubiquitin-conjugating enzyme family.</text>
</comment>
<dbReference type="Pfam" id="PF00179">
    <property type="entry name" value="UQ_con"/>
    <property type="match status" value="1"/>
</dbReference>
<organism evidence="6 7">
    <name type="scientific">Aduncisulcus paluster</name>
    <dbReference type="NCBI Taxonomy" id="2918883"/>
    <lineage>
        <taxon>Eukaryota</taxon>
        <taxon>Metamonada</taxon>
        <taxon>Carpediemonas-like organisms</taxon>
        <taxon>Aduncisulcus</taxon>
    </lineage>
</organism>
<keyword evidence="7" id="KW-1185">Reference proteome</keyword>
<protein>
    <submittedName>
        <fullName evidence="6">Probable ubiquitin-conjugating enzyme E2 31</fullName>
    </submittedName>
</protein>
<evidence type="ECO:0000313" key="6">
    <source>
        <dbReference type="EMBL" id="GKT32618.1"/>
    </source>
</evidence>
<evidence type="ECO:0000259" key="5">
    <source>
        <dbReference type="PROSITE" id="PS50127"/>
    </source>
</evidence>
<dbReference type="SMART" id="SM00212">
    <property type="entry name" value="UBCc"/>
    <property type="match status" value="1"/>
</dbReference>